<name>A0A445AJ09_ARAHY</name>
<dbReference type="AlphaFoldDB" id="A0A445AJ09"/>
<evidence type="ECO:0000313" key="5">
    <source>
        <dbReference type="EMBL" id="RYR26385.1"/>
    </source>
</evidence>
<keyword evidence="3" id="KW-0862">Zinc</keyword>
<dbReference type="PANTHER" id="PTHR43880">
    <property type="entry name" value="ALCOHOL DEHYDROGENASE"/>
    <property type="match status" value="1"/>
</dbReference>
<dbReference type="InterPro" id="IPR011032">
    <property type="entry name" value="GroES-like_sf"/>
</dbReference>
<sequence>MHSLQKQRSLLFQYLRSSPNSNNIIHNYSKMILSSSSSLLLASNFSSTAGKVIPCKAAVAWEAGKPLVIEDVEVAPPQAKEVRINIKYSSLCHTDLYFWESKCVPPIFPRILGHEASG</sequence>
<dbReference type="Pfam" id="PF08240">
    <property type="entry name" value="ADH_N"/>
    <property type="match status" value="1"/>
</dbReference>
<dbReference type="GO" id="GO:0008270">
    <property type="term" value="F:zinc ion binding"/>
    <property type="evidence" value="ECO:0007669"/>
    <property type="project" value="TreeGrafter"/>
</dbReference>
<comment type="caution">
    <text evidence="5">The sequence shown here is derived from an EMBL/GenBank/DDBJ whole genome shotgun (WGS) entry which is preliminary data.</text>
</comment>
<proteinExistence type="predicted"/>
<accession>A0A445AJ09</accession>
<reference evidence="5 6" key="1">
    <citation type="submission" date="2019-01" db="EMBL/GenBank/DDBJ databases">
        <title>Sequencing of cultivated peanut Arachis hypogaea provides insights into genome evolution and oil improvement.</title>
        <authorList>
            <person name="Chen X."/>
        </authorList>
    </citation>
    <scope>NUCLEOTIDE SEQUENCE [LARGE SCALE GENOMIC DNA]</scope>
    <source>
        <strain evidence="6">cv. Fuhuasheng</strain>
        <tissue evidence="5">Leaves</tissue>
    </source>
</reference>
<dbReference type="EMBL" id="SDMP01000012">
    <property type="protein sequence ID" value="RYR26385.1"/>
    <property type="molecule type" value="Genomic_DNA"/>
</dbReference>
<evidence type="ECO:0000256" key="2">
    <source>
        <dbReference type="ARBA" id="ARBA00022723"/>
    </source>
</evidence>
<evidence type="ECO:0000313" key="6">
    <source>
        <dbReference type="Proteomes" id="UP000289738"/>
    </source>
</evidence>
<dbReference type="InterPro" id="IPR013154">
    <property type="entry name" value="ADH-like_N"/>
</dbReference>
<dbReference type="GO" id="GO:0051903">
    <property type="term" value="F:S-(hydroxymethyl)glutathione dehydrogenase [NAD(P)+] activity"/>
    <property type="evidence" value="ECO:0007669"/>
    <property type="project" value="TreeGrafter"/>
</dbReference>
<keyword evidence="6" id="KW-1185">Reference proteome</keyword>
<keyword evidence="2" id="KW-0479">Metal-binding</keyword>
<dbReference type="GO" id="GO:0005829">
    <property type="term" value="C:cytosol"/>
    <property type="evidence" value="ECO:0007669"/>
    <property type="project" value="TreeGrafter"/>
</dbReference>
<evidence type="ECO:0000259" key="4">
    <source>
        <dbReference type="Pfam" id="PF08240"/>
    </source>
</evidence>
<organism evidence="5 6">
    <name type="scientific">Arachis hypogaea</name>
    <name type="common">Peanut</name>
    <dbReference type="NCBI Taxonomy" id="3818"/>
    <lineage>
        <taxon>Eukaryota</taxon>
        <taxon>Viridiplantae</taxon>
        <taxon>Streptophyta</taxon>
        <taxon>Embryophyta</taxon>
        <taxon>Tracheophyta</taxon>
        <taxon>Spermatophyta</taxon>
        <taxon>Magnoliopsida</taxon>
        <taxon>eudicotyledons</taxon>
        <taxon>Gunneridae</taxon>
        <taxon>Pentapetalae</taxon>
        <taxon>rosids</taxon>
        <taxon>fabids</taxon>
        <taxon>Fabales</taxon>
        <taxon>Fabaceae</taxon>
        <taxon>Papilionoideae</taxon>
        <taxon>50 kb inversion clade</taxon>
        <taxon>dalbergioids sensu lato</taxon>
        <taxon>Dalbergieae</taxon>
        <taxon>Pterocarpus clade</taxon>
        <taxon>Arachis</taxon>
    </lineage>
</organism>
<dbReference type="SUPFAM" id="SSF50129">
    <property type="entry name" value="GroES-like"/>
    <property type="match status" value="1"/>
</dbReference>
<evidence type="ECO:0000256" key="1">
    <source>
        <dbReference type="ARBA" id="ARBA00011738"/>
    </source>
</evidence>
<evidence type="ECO:0000256" key="3">
    <source>
        <dbReference type="ARBA" id="ARBA00022833"/>
    </source>
</evidence>
<comment type="subunit">
    <text evidence="1">Homodimer.</text>
</comment>
<dbReference type="Gene3D" id="3.90.180.10">
    <property type="entry name" value="Medium-chain alcohol dehydrogenases, catalytic domain"/>
    <property type="match status" value="1"/>
</dbReference>
<dbReference type="GO" id="GO:0046294">
    <property type="term" value="P:formaldehyde catabolic process"/>
    <property type="evidence" value="ECO:0007669"/>
    <property type="project" value="TreeGrafter"/>
</dbReference>
<dbReference type="Proteomes" id="UP000289738">
    <property type="component" value="Chromosome B02"/>
</dbReference>
<protein>
    <recommendedName>
        <fullName evidence="4">Alcohol dehydrogenase-like N-terminal domain-containing protein</fullName>
    </recommendedName>
</protein>
<gene>
    <name evidence="5" type="ORF">Ahy_B02g060623</name>
</gene>
<feature type="domain" description="Alcohol dehydrogenase-like N-terminal" evidence="4">
    <location>
        <begin position="79"/>
        <end position="118"/>
    </location>
</feature>
<dbReference type="PANTHER" id="PTHR43880:SF35">
    <property type="entry name" value="ALCOHOL DEHYDROGENASE 1-LIKE"/>
    <property type="match status" value="1"/>
</dbReference>